<dbReference type="PANTHER" id="PTHR11319:SF35">
    <property type="entry name" value="OUTER MEMBRANE PROTEIN PMPC-RELATED"/>
    <property type="match status" value="1"/>
</dbReference>
<dbReference type="SMART" id="SM00710">
    <property type="entry name" value="PbH1"/>
    <property type="match status" value="16"/>
</dbReference>
<feature type="domain" description="Peptidase C-terminal archaeal/bacterial" evidence="2">
    <location>
        <begin position="343"/>
        <end position="419"/>
    </location>
</feature>
<reference evidence="3 4" key="1">
    <citation type="submission" date="2019-02" db="EMBL/GenBank/DDBJ databases">
        <title>Deep-cultivation of Planctomycetes and their phenomic and genomic characterization uncovers novel biology.</title>
        <authorList>
            <person name="Wiegand S."/>
            <person name="Jogler M."/>
            <person name="Boedeker C."/>
            <person name="Pinto D."/>
            <person name="Vollmers J."/>
            <person name="Rivas-Marin E."/>
            <person name="Kohn T."/>
            <person name="Peeters S.H."/>
            <person name="Heuer A."/>
            <person name="Rast P."/>
            <person name="Oberbeckmann S."/>
            <person name="Bunk B."/>
            <person name="Jeske O."/>
            <person name="Meyerdierks A."/>
            <person name="Storesund J.E."/>
            <person name="Kallscheuer N."/>
            <person name="Luecker S."/>
            <person name="Lage O.M."/>
            <person name="Pohl T."/>
            <person name="Merkel B.J."/>
            <person name="Hornburger P."/>
            <person name="Mueller R.-W."/>
            <person name="Bruemmer F."/>
            <person name="Labrenz M."/>
            <person name="Spormann A.M."/>
            <person name="Op den Camp H."/>
            <person name="Overmann J."/>
            <person name="Amann R."/>
            <person name="Jetten M.S.M."/>
            <person name="Mascher T."/>
            <person name="Medema M.H."/>
            <person name="Devos D.P."/>
            <person name="Kaster A.-K."/>
            <person name="Ovreas L."/>
            <person name="Rohde M."/>
            <person name="Galperin M.Y."/>
            <person name="Jogler C."/>
        </authorList>
    </citation>
    <scope>NUCLEOTIDE SEQUENCE [LARGE SCALE GENOMIC DNA]</scope>
    <source>
        <strain evidence="3 4">HG15A2</strain>
    </source>
</reference>
<dbReference type="Gene3D" id="2.160.20.20">
    <property type="match status" value="1"/>
</dbReference>
<protein>
    <submittedName>
        <fullName evidence="3">Putative outer membrane protein pmp20</fullName>
    </submittedName>
</protein>
<keyword evidence="4" id="KW-1185">Reference proteome</keyword>
<evidence type="ECO:0000313" key="3">
    <source>
        <dbReference type="EMBL" id="QDT00006.1"/>
    </source>
</evidence>
<dbReference type="InterPro" id="IPR011050">
    <property type="entry name" value="Pectin_lyase_fold/virulence"/>
</dbReference>
<evidence type="ECO:0000256" key="1">
    <source>
        <dbReference type="SAM" id="MobiDB-lite"/>
    </source>
</evidence>
<organism evidence="3 4">
    <name type="scientific">Adhaeretor mobilis</name>
    <dbReference type="NCBI Taxonomy" id="1930276"/>
    <lineage>
        <taxon>Bacteria</taxon>
        <taxon>Pseudomonadati</taxon>
        <taxon>Planctomycetota</taxon>
        <taxon>Planctomycetia</taxon>
        <taxon>Pirellulales</taxon>
        <taxon>Lacipirellulaceae</taxon>
        <taxon>Adhaeretor</taxon>
    </lineage>
</organism>
<evidence type="ECO:0000313" key="4">
    <source>
        <dbReference type="Proteomes" id="UP000319852"/>
    </source>
</evidence>
<dbReference type="InterPro" id="IPR006626">
    <property type="entry name" value="PbH1"/>
</dbReference>
<dbReference type="Proteomes" id="UP000319852">
    <property type="component" value="Chromosome"/>
</dbReference>
<proteinExistence type="predicted"/>
<dbReference type="EMBL" id="CP036263">
    <property type="protein sequence ID" value="QDT00006.1"/>
    <property type="molecule type" value="Genomic_DNA"/>
</dbReference>
<dbReference type="Gene3D" id="2.60.120.380">
    <property type="match status" value="3"/>
</dbReference>
<gene>
    <name evidence="3" type="ORF">HG15A2_33410</name>
</gene>
<dbReference type="InterPro" id="IPR012332">
    <property type="entry name" value="Autotransporter_pectin_lyase_C"/>
</dbReference>
<dbReference type="Pfam" id="PF04151">
    <property type="entry name" value="PPC"/>
    <property type="match status" value="1"/>
</dbReference>
<dbReference type="PANTHER" id="PTHR11319">
    <property type="entry name" value="G PROTEIN-COUPLED RECEPTOR-RELATED"/>
    <property type="match status" value="1"/>
</dbReference>
<dbReference type="KEGG" id="amob:HG15A2_33410"/>
<feature type="region of interest" description="Disordered" evidence="1">
    <location>
        <begin position="1"/>
        <end position="20"/>
    </location>
</feature>
<evidence type="ECO:0000259" key="2">
    <source>
        <dbReference type="Pfam" id="PF04151"/>
    </source>
</evidence>
<sequence>MSKHRSHKSRRVRKTQSATHRRLVGFETLEPRRLLACTNPGPDGDTNDQICEPIATLGNGQTITAAIGGPQGLTDVDLYKISISSSLVGKEITFTANATPGSSLDTYLRLFDDNGVELEDDEDGGPGVNSLIDFTFTSSGTYYLGVSSSSNEQYSVVTGEGDDTGNFSSEGPYEVTFEDTNDQIDEASDALLDGFSGGNSINLVTDVDLFRWEGIDGQSIRFEVDGDFVDSTTGLDTYLRLFDNDGNQLDFNDDGGGNRDSELTFTFGDTDDFFLGVSSFGNTSYDAEEGTGDTEGSSTGSYSITATEVSLDSNDRISNAVDLGDLFTVGTVFNGGEIDSAADVDLYKFQVGRAGSFVEIDVDRPTGGVDSLLRLFDANGVQIAANDDANAPGETGALPRDSFLGMSLAPGIYYAGVSAYQNSSYDINTGLGDTDGNSTGSYTIDIQDRLHVDSTGDTNTGTLAANDNHNMLREAIAFANDTAGSQTITFQPSVFASGGTITLSVPGTNQLEITDSVVINGLGANLVTVSGNDNSRVFLIDNGNDNTEIAVTLRDLTIRDGNTAPGPSNIVDGEEGAGIRNTENLTLDGVAVTSNTTLRAGATIPERDGGGIFHSIGTLLITDSTFSDNSAENGAAIAVSSGSVTIDNSTIRDNSANVDGGGILVTSGTVNVTGGSLIELNTASDDGGGIFASTGTLVNIDGSTVSGNEADDKGGGIVVTGATLTVTGGSLVGGDADAILPLESNKAGVNGGGIFADASSVVTIDGSRVSGNIADTDGGGIYVTGGTVNVMSGSSIELNTASDDGGGIFASTGTLVNIDGSTVSGNEADDKGGGIVVTGATLNITGGSVVGGDASVVIPRESNKAGVNGGGIFADASSVVTIDNSTVSGNIADDKGGGVFISGGTLDVQNGSTLGGDTEAERNKAMDSGGAIFAQSGAVVTIDASTVSGNIADASGGGIFMISGTLNIQNGSTLGGDTEAERNKAMDSGGAIFAQSGAVVTIDASTVSGNIADASGGGIFMISGTLNIQNGSTLGGDTEAERNKAMDDGGAIFAQSGAVVTIDASTVSGNIADTDGGGIVMISGTLNIQNGSTLGGDTALEANHAVGNGGAIFAQGGSVVTIDASTVSGNIADTNGGGITMLAGTLNIQNGSTLGGDTALEANQGNLGAAIFAQLTTVITIDRSTIAGNKARVAGGGLYRLESTGSTTIINSTFSGNLAEGDTGGLRVISGPTVIRNSTFTGNRADSDGNGAGFNGGINAPVAQLTMHNTIVAGNFKGTGTTPSDMGTEALFNDFSHNLIGSADVESGSIFHGINGNIVGVNGGGTIPITTILNTTLADNGGPTLTHALVPGSLAINRGSNAEIAAGVTTDQRGEARIKFGTVDIGAFESDFDVTSVASADFNEDNSVDGFDFLAWQLGFGTSNPALADGDANDDGSVDAVDLGIWQTDYGTVFSGVATGITSVAAASSAPPVSTLQANRAALVDAALATVWLGAETEDEAAVLEGTGAFGELIPASRFRTARLAPTAIAAGEREPFESEAEEGTESAWLSDELLERVFG</sequence>
<dbReference type="InterPro" id="IPR059226">
    <property type="entry name" value="Choice_anch_Q_dom"/>
</dbReference>
<dbReference type="InterPro" id="IPR007280">
    <property type="entry name" value="Peptidase_C_arc/bac"/>
</dbReference>
<dbReference type="RefSeq" id="WP_218932011.1">
    <property type="nucleotide sequence ID" value="NZ_CP036263.1"/>
</dbReference>
<name>A0A517MYP4_9BACT</name>
<dbReference type="NCBIfam" id="NF038127">
    <property type="entry name" value="FDP_fam"/>
    <property type="match status" value="1"/>
</dbReference>
<dbReference type="NCBIfam" id="NF041518">
    <property type="entry name" value="choice_anch_Q"/>
    <property type="match status" value="1"/>
</dbReference>
<accession>A0A517MYP4</accession>
<dbReference type="SUPFAM" id="SSF51126">
    <property type="entry name" value="Pectin lyase-like"/>
    <property type="match status" value="3"/>
</dbReference>